<reference evidence="6" key="1">
    <citation type="submission" date="2024-07" db="EMBL/GenBank/DDBJ databases">
        <title>Two chromosome-level genome assemblies of Korean endemic species Abeliophyllum distichum and Forsythia ovata (Oleaceae).</title>
        <authorList>
            <person name="Jang H."/>
        </authorList>
    </citation>
    <scope>NUCLEOTIDE SEQUENCE [LARGE SCALE GENOMIC DNA]</scope>
</reference>
<dbReference type="Pfam" id="PF01535">
    <property type="entry name" value="PPR"/>
    <property type="match status" value="5"/>
</dbReference>
<dbReference type="InterPro" id="IPR032867">
    <property type="entry name" value="DYW_dom"/>
</dbReference>
<dbReference type="Gene3D" id="1.25.40.10">
    <property type="entry name" value="Tetratricopeptide repeat domain"/>
    <property type="match status" value="3"/>
</dbReference>
<dbReference type="FunFam" id="1.25.40.10:FF:000348">
    <property type="entry name" value="Pentatricopeptide repeat-containing protein chloroplastic"/>
    <property type="match status" value="1"/>
</dbReference>
<name>A0ABD1Q3N7_9LAMI</name>
<evidence type="ECO:0000313" key="5">
    <source>
        <dbReference type="EMBL" id="KAL2470780.1"/>
    </source>
</evidence>
<dbReference type="Pfam" id="PF20431">
    <property type="entry name" value="E_motif"/>
    <property type="match status" value="1"/>
</dbReference>
<protein>
    <submittedName>
        <fullName evidence="5">Pentatricopeptide repeat-containing protein</fullName>
    </submittedName>
</protein>
<accession>A0ABD1Q3N7</accession>
<sequence length="636" mass="71883">MNCFAQAFGLGPPLLFPPSPTSNSNPNNSHSQHRKKIISLLQKCRNSNEITPIHATVIKNGQEDDVFIVFELLRVCSKCNAIDYALKIFEQTSKPNVYLYTALIDGLVFSGLYDHGIRVYMQMIENFVMPDNYVISSVLKACGFDGDLRMGRGIHAQATKLGLCSNRSIKLKLLEFYGKCGEFENMKSVFDEMPDRDFVALTVMISCYHDRGYVKSACDVFDLVRVKDTVCWTAMIDGLVRNGEMYKALETFRLMQREGVRGNEVTVVCVLSACAQLGALELGGWIHSYIEKYDIEVNYFVGSALINMYARCGSIEEAERVFEGIKEREVTIYNSMIMGYTLHGKSVEAVEMFRLMIKEGFRPTNITFVGVLNACSHGGLVDDGIEIFGSMKIEYGLEPQIEHYGCMVDLLGRVGHLEEAFKYIQNMKISPDCIIWGSLLSACKVHQNIELGERVAQILLACGHADTGSYVLLSNVYASWNKWEEAALVRAMLKDGGLQKEPGCSSIEVNNEIHEFLLGDIRHPQKEAIYRKLEELNKILRSEGYNPQIEVVSQDITDRQKEWALAIHSERLAICYGLISTKPHSTLRIIKNLRVCNDCHLVIKLISKITGRRIVVRDRNRFHHFQNGVCSCGDYW</sequence>
<proteinExistence type="inferred from homology"/>
<feature type="repeat" description="PPR" evidence="3">
    <location>
        <begin position="96"/>
        <end position="130"/>
    </location>
</feature>
<gene>
    <name evidence="5" type="ORF">Adt_38916</name>
</gene>
<evidence type="ECO:0000259" key="4">
    <source>
        <dbReference type="Pfam" id="PF14432"/>
    </source>
</evidence>
<keyword evidence="6" id="KW-1185">Reference proteome</keyword>
<dbReference type="AlphaFoldDB" id="A0ABD1Q3N7"/>
<evidence type="ECO:0000256" key="3">
    <source>
        <dbReference type="PROSITE-ProRule" id="PRU00708"/>
    </source>
</evidence>
<dbReference type="EMBL" id="JBFOLK010000012">
    <property type="protein sequence ID" value="KAL2470780.1"/>
    <property type="molecule type" value="Genomic_DNA"/>
</dbReference>
<evidence type="ECO:0000256" key="2">
    <source>
        <dbReference type="ARBA" id="ARBA00022737"/>
    </source>
</evidence>
<feature type="repeat" description="PPR" evidence="3">
    <location>
        <begin position="329"/>
        <end position="363"/>
    </location>
</feature>
<dbReference type="InterPro" id="IPR011990">
    <property type="entry name" value="TPR-like_helical_dom_sf"/>
</dbReference>
<dbReference type="Pfam" id="PF13041">
    <property type="entry name" value="PPR_2"/>
    <property type="match status" value="2"/>
</dbReference>
<evidence type="ECO:0000256" key="1">
    <source>
        <dbReference type="ARBA" id="ARBA00006643"/>
    </source>
</evidence>
<comment type="similarity">
    <text evidence="1">Belongs to the PPR family. PCMP-H subfamily.</text>
</comment>
<dbReference type="Proteomes" id="UP001604336">
    <property type="component" value="Unassembled WGS sequence"/>
</dbReference>
<dbReference type="PROSITE" id="PS51375">
    <property type="entry name" value="PPR"/>
    <property type="match status" value="3"/>
</dbReference>
<dbReference type="NCBIfam" id="TIGR00756">
    <property type="entry name" value="PPR"/>
    <property type="match status" value="4"/>
</dbReference>
<dbReference type="PANTHER" id="PTHR47926:SF456">
    <property type="entry name" value="PENTATRICOPEPTIDE REPEAT-CONTAINING PROTEIN ELI1, CHLOROPLASTIC"/>
    <property type="match status" value="1"/>
</dbReference>
<keyword evidence="2" id="KW-0677">Repeat</keyword>
<dbReference type="InterPro" id="IPR046960">
    <property type="entry name" value="PPR_At4g14850-like_plant"/>
</dbReference>
<feature type="domain" description="DYW" evidence="4">
    <location>
        <begin position="544"/>
        <end position="636"/>
    </location>
</feature>
<dbReference type="Pfam" id="PF14432">
    <property type="entry name" value="DYW_deaminase"/>
    <property type="match status" value="1"/>
</dbReference>
<dbReference type="PANTHER" id="PTHR47926">
    <property type="entry name" value="PENTATRICOPEPTIDE REPEAT-CONTAINING PROTEIN"/>
    <property type="match status" value="1"/>
</dbReference>
<dbReference type="InterPro" id="IPR046848">
    <property type="entry name" value="E_motif"/>
</dbReference>
<evidence type="ECO:0000313" key="6">
    <source>
        <dbReference type="Proteomes" id="UP001604336"/>
    </source>
</evidence>
<dbReference type="FunFam" id="1.25.40.10:FF:000184">
    <property type="entry name" value="Pentatricopeptide repeat-containing protein, chloroplastic"/>
    <property type="match status" value="1"/>
</dbReference>
<dbReference type="InterPro" id="IPR002885">
    <property type="entry name" value="PPR_rpt"/>
</dbReference>
<feature type="repeat" description="PPR" evidence="3">
    <location>
        <begin position="228"/>
        <end position="262"/>
    </location>
</feature>
<comment type="caution">
    <text evidence="5">The sequence shown here is derived from an EMBL/GenBank/DDBJ whole genome shotgun (WGS) entry which is preliminary data.</text>
</comment>
<organism evidence="5 6">
    <name type="scientific">Abeliophyllum distichum</name>
    <dbReference type="NCBI Taxonomy" id="126358"/>
    <lineage>
        <taxon>Eukaryota</taxon>
        <taxon>Viridiplantae</taxon>
        <taxon>Streptophyta</taxon>
        <taxon>Embryophyta</taxon>
        <taxon>Tracheophyta</taxon>
        <taxon>Spermatophyta</taxon>
        <taxon>Magnoliopsida</taxon>
        <taxon>eudicotyledons</taxon>
        <taxon>Gunneridae</taxon>
        <taxon>Pentapetalae</taxon>
        <taxon>asterids</taxon>
        <taxon>lamiids</taxon>
        <taxon>Lamiales</taxon>
        <taxon>Oleaceae</taxon>
        <taxon>Forsythieae</taxon>
        <taxon>Abeliophyllum</taxon>
    </lineage>
</organism>